<dbReference type="EMBL" id="VEVO01000002">
    <property type="protein sequence ID" value="KAF0046094.1"/>
    <property type="molecule type" value="Genomic_DNA"/>
</dbReference>
<dbReference type="SUPFAM" id="SSF56672">
    <property type="entry name" value="DNA/RNA polymerases"/>
    <property type="match status" value="1"/>
</dbReference>
<organism evidence="2 3">
    <name type="scientific">Scophthalmus maximus</name>
    <name type="common">Turbot</name>
    <name type="synonym">Psetta maxima</name>
    <dbReference type="NCBI Taxonomy" id="52904"/>
    <lineage>
        <taxon>Eukaryota</taxon>
        <taxon>Metazoa</taxon>
        <taxon>Chordata</taxon>
        <taxon>Craniata</taxon>
        <taxon>Vertebrata</taxon>
        <taxon>Euteleostomi</taxon>
        <taxon>Actinopterygii</taxon>
        <taxon>Neopterygii</taxon>
        <taxon>Teleostei</taxon>
        <taxon>Neoteleostei</taxon>
        <taxon>Acanthomorphata</taxon>
        <taxon>Carangaria</taxon>
        <taxon>Pleuronectiformes</taxon>
        <taxon>Pleuronectoidei</taxon>
        <taxon>Scophthalmidae</taxon>
        <taxon>Scophthalmus</taxon>
    </lineage>
</organism>
<dbReference type="AlphaFoldDB" id="A0A6A4TS83"/>
<dbReference type="InterPro" id="IPR043128">
    <property type="entry name" value="Rev_trsase/Diguanyl_cyclase"/>
</dbReference>
<dbReference type="Proteomes" id="UP000438429">
    <property type="component" value="Unassembled WGS sequence"/>
</dbReference>
<dbReference type="InterPro" id="IPR051320">
    <property type="entry name" value="Viral_Replic_Matur_Polypro"/>
</dbReference>
<dbReference type="InterPro" id="IPR041577">
    <property type="entry name" value="RT_RNaseH_2"/>
</dbReference>
<comment type="caution">
    <text evidence="2">The sequence shown here is derived from an EMBL/GenBank/DDBJ whole genome shotgun (WGS) entry which is preliminary data.</text>
</comment>
<evidence type="ECO:0000313" key="3">
    <source>
        <dbReference type="Proteomes" id="UP000438429"/>
    </source>
</evidence>
<dbReference type="InterPro" id="IPR043502">
    <property type="entry name" value="DNA/RNA_pol_sf"/>
</dbReference>
<sequence>MTKAAWGYVGLASEASAAENALQVSPRFGGSWTKIGTGGSQLAAAGVKLAIAKGQWCQAKVEYVALTVGPDSIEPQSGRIRAIRDIKTPTCVSELRSFLGVCNYSRQFVKDYAEIARPLTELLRKDKPFEWGEPQQHSFQQLKEKLCSASCFAYPDKDKEFYLEACFSPHCLSAALAQKHDTDKQVVAYASRPLSSVKIKFSDCEKALLATVWAVKHIRR</sequence>
<reference evidence="2 3" key="1">
    <citation type="submission" date="2019-06" db="EMBL/GenBank/DDBJ databases">
        <title>Draft genomes of female and male turbot (Scophthalmus maximus).</title>
        <authorList>
            <person name="Xu H."/>
            <person name="Xu X.-W."/>
            <person name="Shao C."/>
            <person name="Chen S."/>
        </authorList>
    </citation>
    <scope>NUCLEOTIDE SEQUENCE [LARGE SCALE GENOMIC DNA]</scope>
    <source>
        <strain evidence="2">Ysfricsl-2016a</strain>
        <tissue evidence="2">Blood</tissue>
    </source>
</reference>
<gene>
    <name evidence="2" type="ORF">F2P81_002623</name>
</gene>
<dbReference type="PANTHER" id="PTHR33064">
    <property type="entry name" value="POL PROTEIN"/>
    <property type="match status" value="1"/>
</dbReference>
<accession>A0A6A4TS83</accession>
<proteinExistence type="predicted"/>
<evidence type="ECO:0000259" key="1">
    <source>
        <dbReference type="Pfam" id="PF17919"/>
    </source>
</evidence>
<dbReference type="Gene3D" id="3.10.20.370">
    <property type="match status" value="1"/>
</dbReference>
<feature type="domain" description="Reverse transcriptase/retrotransposon-derived protein RNase H-like" evidence="1">
    <location>
        <begin position="131"/>
        <end position="219"/>
    </location>
</feature>
<dbReference type="PANTHER" id="PTHR33064:SF37">
    <property type="entry name" value="RIBONUCLEASE H"/>
    <property type="match status" value="1"/>
</dbReference>
<protein>
    <recommendedName>
        <fullName evidence="1">Reverse transcriptase/retrotransposon-derived protein RNase H-like domain-containing protein</fullName>
    </recommendedName>
</protein>
<dbReference type="Pfam" id="PF17919">
    <property type="entry name" value="RT_RNaseH_2"/>
    <property type="match status" value="1"/>
</dbReference>
<dbReference type="Gene3D" id="3.30.70.270">
    <property type="match status" value="1"/>
</dbReference>
<name>A0A6A4TS83_SCOMX</name>
<evidence type="ECO:0000313" key="2">
    <source>
        <dbReference type="EMBL" id="KAF0046094.1"/>
    </source>
</evidence>
<dbReference type="FunFam" id="3.30.70.270:FF:000023">
    <property type="entry name" value="Pol"/>
    <property type="match status" value="1"/>
</dbReference>